<accession>A0A427Y9P1</accession>
<evidence type="ECO:0000313" key="2">
    <source>
        <dbReference type="EMBL" id="RSH87823.1"/>
    </source>
</evidence>
<evidence type="ECO:0000256" key="1">
    <source>
        <dbReference type="SAM" id="MobiDB-lite"/>
    </source>
</evidence>
<dbReference type="EMBL" id="RSCE01000001">
    <property type="protein sequence ID" value="RSH87823.1"/>
    <property type="molecule type" value="Genomic_DNA"/>
</dbReference>
<keyword evidence="3" id="KW-1185">Reference proteome</keyword>
<name>A0A427Y9P1_9TREE</name>
<comment type="caution">
    <text evidence="2">The sequence shown here is derived from an EMBL/GenBank/DDBJ whole genome shotgun (WGS) entry which is preliminary data.</text>
</comment>
<dbReference type="RefSeq" id="XP_028480031.1">
    <property type="nucleotide sequence ID" value="XM_028616174.1"/>
</dbReference>
<evidence type="ECO:0000313" key="3">
    <source>
        <dbReference type="Proteomes" id="UP000279236"/>
    </source>
</evidence>
<feature type="region of interest" description="Disordered" evidence="1">
    <location>
        <begin position="194"/>
        <end position="240"/>
    </location>
</feature>
<gene>
    <name evidence="2" type="ORF">EHS24_000340</name>
</gene>
<organism evidence="2 3">
    <name type="scientific">Apiotrichum porosum</name>
    <dbReference type="NCBI Taxonomy" id="105984"/>
    <lineage>
        <taxon>Eukaryota</taxon>
        <taxon>Fungi</taxon>
        <taxon>Dikarya</taxon>
        <taxon>Basidiomycota</taxon>
        <taxon>Agaricomycotina</taxon>
        <taxon>Tremellomycetes</taxon>
        <taxon>Trichosporonales</taxon>
        <taxon>Trichosporonaceae</taxon>
        <taxon>Apiotrichum</taxon>
    </lineage>
</organism>
<feature type="region of interest" description="Disordered" evidence="1">
    <location>
        <begin position="265"/>
        <end position="367"/>
    </location>
</feature>
<proteinExistence type="predicted"/>
<reference evidence="2 3" key="1">
    <citation type="submission" date="2018-11" db="EMBL/GenBank/DDBJ databases">
        <title>Genome sequence of Apiotrichum porosum DSM 27194.</title>
        <authorList>
            <person name="Aliyu H."/>
            <person name="Gorte O."/>
            <person name="Ochsenreither K."/>
        </authorList>
    </citation>
    <scope>NUCLEOTIDE SEQUENCE [LARGE SCALE GENOMIC DNA]</scope>
    <source>
        <strain evidence="2 3">DSM 27194</strain>
    </source>
</reference>
<dbReference type="AlphaFoldDB" id="A0A427Y9P1"/>
<sequence length="367" mass="38088">MPTQPLTQSVSEMSHSAALKLATTTASDTTASDVVNGQAHVCHHLPSCGTNHDSTRNSSKLANAEVFEQDGPQDDSAVEELVPDERTGHQIEAPACACGVTAAGPASAIKIPAHASNSCDMQAPKPKSASYPTMAMLGNSPPLPLQLSNLLATSPTVATGSLYMPPKTPPPHSVSAPPGSAPSSLFPGFPNALFPTTPESTVRPPRTRSVSGTLKLPGTPGRWNCPPSPSSPLAGPMGQTAYFDEPEISSIDVDMSDSSRIDPFKLNLLPMHTPPPGPGQRRPSTPRTPSLRSDSGSGLGESWESPVLGPHGGSPTVAETGLRLVPCADSPATGQLERKENHNPPAKIIRLDSFGGLGLERKPSGRS</sequence>
<protein>
    <submittedName>
        <fullName evidence="2">Uncharacterized protein</fullName>
    </submittedName>
</protein>
<dbReference type="GeneID" id="39584883"/>
<feature type="compositionally biased region" description="Low complexity" evidence="1">
    <location>
        <begin position="279"/>
        <end position="290"/>
    </location>
</feature>
<dbReference type="Proteomes" id="UP000279236">
    <property type="component" value="Unassembled WGS sequence"/>
</dbReference>